<feature type="domain" description="AbiEi antitoxin N-terminal" evidence="1">
    <location>
        <begin position="3"/>
        <end position="49"/>
    </location>
</feature>
<evidence type="ECO:0000313" key="3">
    <source>
        <dbReference type="Proteomes" id="UP000245507"/>
    </source>
</evidence>
<keyword evidence="3" id="KW-1185">Reference proteome</keyword>
<sequence length="329" mass="36732">MDEIAELLERQDGVITRSQALAAGLTPTVVARLVRRRTWVQVHPGVYVNHTGPLTWRQRAWAAVLACWPAALDGRSALRAHEGPGYRWSDDGPIEVVVDETRRVAPPPGIRLRRSRRYHDAVQAHLNPPRLRYDDAVIDLADRAGDELAAIAVLADACGGRRTTAARLRGRLDRLKRLRRRAWLEAVLDDVADGTCSVLEHRYLARVERPHGLPRGLRQVAATGRAGRPMFRDVVYGGSRPRWRQIVELDGRLFHSSARARDRDLERDLDAALAGDHTVRLGYGQVFERPCETAARIAALLRLRGWRGELRPCPHCPPAAHRGGSDQAG</sequence>
<dbReference type="InterPro" id="IPR025159">
    <property type="entry name" value="AbiEi_N"/>
</dbReference>
<organism evidence="2 3">
    <name type="scientific">Nocardioides silvaticus</name>
    <dbReference type="NCBI Taxonomy" id="2201891"/>
    <lineage>
        <taxon>Bacteria</taxon>
        <taxon>Bacillati</taxon>
        <taxon>Actinomycetota</taxon>
        <taxon>Actinomycetes</taxon>
        <taxon>Propionibacteriales</taxon>
        <taxon>Nocardioidaceae</taxon>
        <taxon>Nocardioides</taxon>
    </lineage>
</organism>
<comment type="caution">
    <text evidence="2">The sequence shown here is derived from an EMBL/GenBank/DDBJ whole genome shotgun (WGS) entry which is preliminary data.</text>
</comment>
<evidence type="ECO:0000259" key="1">
    <source>
        <dbReference type="Pfam" id="PF13338"/>
    </source>
</evidence>
<dbReference type="OrthoDB" id="5146042at2"/>
<dbReference type="Proteomes" id="UP000245507">
    <property type="component" value="Unassembled WGS sequence"/>
</dbReference>
<name>A0A316TFH4_9ACTN</name>
<accession>A0A316TFH4</accession>
<evidence type="ECO:0000313" key="2">
    <source>
        <dbReference type="EMBL" id="PWN03150.1"/>
    </source>
</evidence>
<proteinExistence type="predicted"/>
<protein>
    <recommendedName>
        <fullName evidence="1">AbiEi antitoxin N-terminal domain-containing protein</fullName>
    </recommendedName>
</protein>
<gene>
    <name evidence="2" type="ORF">DJ010_08480</name>
</gene>
<dbReference type="EMBL" id="QGDD01000003">
    <property type="protein sequence ID" value="PWN03150.1"/>
    <property type="molecule type" value="Genomic_DNA"/>
</dbReference>
<dbReference type="Pfam" id="PF13338">
    <property type="entry name" value="AbiEi_4"/>
    <property type="match status" value="1"/>
</dbReference>
<dbReference type="AlphaFoldDB" id="A0A316TFH4"/>
<dbReference type="RefSeq" id="WP_109693240.1">
    <property type="nucleotide sequence ID" value="NZ_QGDD01000003.1"/>
</dbReference>
<reference evidence="2 3" key="1">
    <citation type="submission" date="2018-05" db="EMBL/GenBank/DDBJ databases">
        <title>Nocardioides silvaticus genome.</title>
        <authorList>
            <person name="Li C."/>
            <person name="Wang G."/>
        </authorList>
    </citation>
    <scope>NUCLEOTIDE SEQUENCE [LARGE SCALE GENOMIC DNA]</scope>
    <source>
        <strain evidence="2 3">CCTCC AB 2018079</strain>
    </source>
</reference>